<keyword evidence="1" id="KW-0677">Repeat</keyword>
<dbReference type="InterPro" id="IPR011989">
    <property type="entry name" value="ARM-like"/>
</dbReference>
<organism evidence="2 3">
    <name type="scientific">Microtetraspora glauca</name>
    <dbReference type="NCBI Taxonomy" id="1996"/>
    <lineage>
        <taxon>Bacteria</taxon>
        <taxon>Bacillati</taxon>
        <taxon>Actinomycetota</taxon>
        <taxon>Actinomycetes</taxon>
        <taxon>Streptosporangiales</taxon>
        <taxon>Streptosporangiaceae</taxon>
        <taxon>Microtetraspora</taxon>
    </lineage>
</organism>
<dbReference type="Pfam" id="PF02985">
    <property type="entry name" value="HEAT"/>
    <property type="match status" value="1"/>
</dbReference>
<dbReference type="InterPro" id="IPR000357">
    <property type="entry name" value="HEAT"/>
</dbReference>
<reference evidence="2 3" key="1">
    <citation type="submission" date="2024-06" db="EMBL/GenBank/DDBJ databases">
        <title>The Natural Products Discovery Center: Release of the First 8490 Sequenced Strains for Exploring Actinobacteria Biosynthetic Diversity.</title>
        <authorList>
            <person name="Kalkreuter E."/>
            <person name="Kautsar S.A."/>
            <person name="Yang D."/>
            <person name="Bader C.D."/>
            <person name="Teijaro C.N."/>
            <person name="Fluegel L."/>
            <person name="Davis C.M."/>
            <person name="Simpson J.R."/>
            <person name="Lauterbach L."/>
            <person name="Steele A.D."/>
            <person name="Gui C."/>
            <person name="Meng S."/>
            <person name="Li G."/>
            <person name="Viehrig K."/>
            <person name="Ye F."/>
            <person name="Su P."/>
            <person name="Kiefer A.F."/>
            <person name="Nichols A."/>
            <person name="Cepeda A.J."/>
            <person name="Yan W."/>
            <person name="Fan B."/>
            <person name="Jiang Y."/>
            <person name="Adhikari A."/>
            <person name="Zheng C.-J."/>
            <person name="Schuster L."/>
            <person name="Cowan T.M."/>
            <person name="Smanski M.J."/>
            <person name="Chevrette M.G."/>
            <person name="De Carvalho L.P.S."/>
            <person name="Shen B."/>
        </authorList>
    </citation>
    <scope>NUCLEOTIDE SEQUENCE [LARGE SCALE GENOMIC DNA]</scope>
    <source>
        <strain evidence="2 3">NPDC050100</strain>
    </source>
</reference>
<dbReference type="SUPFAM" id="SSF48371">
    <property type="entry name" value="ARM repeat"/>
    <property type="match status" value="1"/>
</dbReference>
<evidence type="ECO:0000256" key="1">
    <source>
        <dbReference type="ARBA" id="ARBA00022737"/>
    </source>
</evidence>
<keyword evidence="3" id="KW-1185">Reference proteome</keyword>
<sequence length="293" mass="31765">MLEQLNGIRWDELKHNYGAADDIPGLLRQIIDGPAADEALFKLENNLFHQGGWICSAAPAAVPFLVELAAAPGVPLRSKLVALVGNVAYEAGELRGRGVDPAWQEAWAASIPPLLELLDDADVHVRRMTTWALGAARPQAETVVERLRARWPAEPDLTVRLGLVLAAGKLSPHGATWLQGLREHPEPQVRLAATMALSRLAADIDLVCGAVRDGDLAAWRHNPWYGGTPESLVWGIDHELGGHCRARIRFATRMLAHRDPQVRIGGVKAGGRRPEHLAVRAARTAPSAGRAPR</sequence>
<name>A0ABV3GG76_MICGL</name>
<evidence type="ECO:0000313" key="2">
    <source>
        <dbReference type="EMBL" id="MEV0970648.1"/>
    </source>
</evidence>
<dbReference type="EMBL" id="JBFALK010000009">
    <property type="protein sequence ID" value="MEV0970648.1"/>
    <property type="molecule type" value="Genomic_DNA"/>
</dbReference>
<gene>
    <name evidence="2" type="ORF">AB0I59_18590</name>
</gene>
<proteinExistence type="predicted"/>
<dbReference type="InterPro" id="IPR016024">
    <property type="entry name" value="ARM-type_fold"/>
</dbReference>
<comment type="caution">
    <text evidence="2">The sequence shown here is derived from an EMBL/GenBank/DDBJ whole genome shotgun (WGS) entry which is preliminary data.</text>
</comment>
<evidence type="ECO:0000313" key="3">
    <source>
        <dbReference type="Proteomes" id="UP001551675"/>
    </source>
</evidence>
<accession>A0ABV3GG76</accession>
<dbReference type="RefSeq" id="WP_358134190.1">
    <property type="nucleotide sequence ID" value="NZ_JBFALK010000009.1"/>
</dbReference>
<protein>
    <submittedName>
        <fullName evidence="2">HEAT repeat domain-containing protein</fullName>
    </submittedName>
</protein>
<dbReference type="Proteomes" id="UP001551675">
    <property type="component" value="Unassembled WGS sequence"/>
</dbReference>
<dbReference type="Gene3D" id="1.25.10.10">
    <property type="entry name" value="Leucine-rich Repeat Variant"/>
    <property type="match status" value="1"/>
</dbReference>